<name>A0ABW6QFW8_9ACTN</name>
<evidence type="ECO:0000313" key="1">
    <source>
        <dbReference type="EMBL" id="MFF1278138.1"/>
    </source>
</evidence>
<organism evidence="1 2">
    <name type="scientific">Streptomyces marokkonensis</name>
    <dbReference type="NCBI Taxonomy" id="324855"/>
    <lineage>
        <taxon>Bacteria</taxon>
        <taxon>Bacillati</taxon>
        <taxon>Actinomycetota</taxon>
        <taxon>Actinomycetes</taxon>
        <taxon>Kitasatosporales</taxon>
        <taxon>Streptomycetaceae</taxon>
        <taxon>Streptomyces</taxon>
    </lineage>
</organism>
<evidence type="ECO:0000313" key="2">
    <source>
        <dbReference type="Proteomes" id="UP001601627"/>
    </source>
</evidence>
<dbReference type="RefSeq" id="WP_388240439.1">
    <property type="nucleotide sequence ID" value="NZ_JBHVZQ010000049.1"/>
</dbReference>
<dbReference type="EMBL" id="JBHVZQ010000049">
    <property type="protein sequence ID" value="MFF1278138.1"/>
    <property type="molecule type" value="Genomic_DNA"/>
</dbReference>
<proteinExistence type="predicted"/>
<comment type="caution">
    <text evidence="1">The sequence shown here is derived from an EMBL/GenBank/DDBJ whole genome shotgun (WGS) entry which is preliminary data.</text>
</comment>
<gene>
    <name evidence="1" type="ORF">ACFVZC_32900</name>
</gene>
<reference evidence="1 2" key="1">
    <citation type="submission" date="2024-09" db="EMBL/GenBank/DDBJ databases">
        <title>The Natural Products Discovery Center: Release of the First 8490 Sequenced Strains for Exploring Actinobacteria Biosynthetic Diversity.</title>
        <authorList>
            <person name="Kalkreuter E."/>
            <person name="Kautsar S.A."/>
            <person name="Yang D."/>
            <person name="Bader C.D."/>
            <person name="Teijaro C.N."/>
            <person name="Fluegel L."/>
            <person name="Davis C.M."/>
            <person name="Simpson J.R."/>
            <person name="Lauterbach L."/>
            <person name="Steele A.D."/>
            <person name="Gui C."/>
            <person name="Meng S."/>
            <person name="Li G."/>
            <person name="Viehrig K."/>
            <person name="Ye F."/>
            <person name="Su P."/>
            <person name="Kiefer A.F."/>
            <person name="Nichols A."/>
            <person name="Cepeda A.J."/>
            <person name="Yan W."/>
            <person name="Fan B."/>
            <person name="Jiang Y."/>
            <person name="Adhikari A."/>
            <person name="Zheng C.-J."/>
            <person name="Schuster L."/>
            <person name="Cowan T.M."/>
            <person name="Smanski M.J."/>
            <person name="Chevrette M.G."/>
            <person name="De Carvalho L.P.S."/>
            <person name="Shen B."/>
        </authorList>
    </citation>
    <scope>NUCLEOTIDE SEQUENCE [LARGE SCALE GENOMIC DNA]</scope>
    <source>
        <strain evidence="1 2">NPDC058328</strain>
    </source>
</reference>
<keyword evidence="2" id="KW-1185">Reference proteome</keyword>
<protein>
    <submittedName>
        <fullName evidence="1">Uncharacterized protein</fullName>
    </submittedName>
</protein>
<dbReference type="Proteomes" id="UP001601627">
    <property type="component" value="Unassembled WGS sequence"/>
</dbReference>
<sequence>MSHRAAEPVELARLRGWLRAAKGRRTFAALARRADAGKLPVSVCTLRRSLDGRLPTLRTVQAFARGAGADEEEGARVWAAAAAAVRPEPVQKPAAYVPGRGITTQAGLAAAMEKVRAAAGGPSLRRLADSPEAAGRLSRSALHNALTDRRLPSEELLTGFAAACGAGEETARALLAARARVLAGPQPRPSLMYPCGVVEEAEARREQDAVVRHWIRDDDELDWYERQLRDEEEAEQRRAEAWVDDLTDDELEELQRDATGAGRSSLRAELAAAARSAGEADG</sequence>
<accession>A0ABW6QFW8</accession>